<reference evidence="3" key="1">
    <citation type="submission" date="2016-06" db="UniProtKB">
        <authorList>
            <consortium name="WormBaseParasite"/>
        </authorList>
    </citation>
    <scope>IDENTIFICATION</scope>
</reference>
<keyword evidence="2" id="KW-1185">Reference proteome</keyword>
<proteinExistence type="predicted"/>
<accession>A0A183BDL3</accession>
<reference evidence="1 2" key="2">
    <citation type="submission" date="2018-11" db="EMBL/GenBank/DDBJ databases">
        <authorList>
            <consortium name="Pathogen Informatics"/>
        </authorList>
    </citation>
    <scope>NUCLEOTIDE SEQUENCE [LARGE SCALE GENOMIC DNA]</scope>
    <source>
        <strain evidence="1 2">Egypt</strain>
    </source>
</reference>
<name>A0A183BDL3_9TREM</name>
<dbReference type="Proteomes" id="UP000272942">
    <property type="component" value="Unassembled WGS sequence"/>
</dbReference>
<dbReference type="WBParaSite" id="ECPE_0001734301-mRNA-1">
    <property type="protein sequence ID" value="ECPE_0001734301-mRNA-1"/>
    <property type="gene ID" value="ECPE_0001734301"/>
</dbReference>
<dbReference type="OrthoDB" id="6280520at2759"/>
<gene>
    <name evidence="1" type="ORF">ECPE_LOCUS17298</name>
</gene>
<dbReference type="AlphaFoldDB" id="A0A183BDL3"/>
<evidence type="ECO:0000313" key="2">
    <source>
        <dbReference type="Proteomes" id="UP000272942"/>
    </source>
</evidence>
<protein>
    <submittedName>
        <fullName evidence="3">DH domain-containing protein</fullName>
    </submittedName>
</protein>
<dbReference type="EMBL" id="UZAN01068540">
    <property type="protein sequence ID" value="VDP94588.1"/>
    <property type="molecule type" value="Genomic_DNA"/>
</dbReference>
<evidence type="ECO:0000313" key="3">
    <source>
        <dbReference type="WBParaSite" id="ECPE_0001734301-mRNA-1"/>
    </source>
</evidence>
<organism evidence="3">
    <name type="scientific">Echinostoma caproni</name>
    <dbReference type="NCBI Taxonomy" id="27848"/>
    <lineage>
        <taxon>Eukaryota</taxon>
        <taxon>Metazoa</taxon>
        <taxon>Spiralia</taxon>
        <taxon>Lophotrochozoa</taxon>
        <taxon>Platyhelminthes</taxon>
        <taxon>Trematoda</taxon>
        <taxon>Digenea</taxon>
        <taxon>Plagiorchiida</taxon>
        <taxon>Echinostomata</taxon>
        <taxon>Echinostomatoidea</taxon>
        <taxon>Echinostomatidae</taxon>
        <taxon>Echinostoma</taxon>
    </lineage>
</organism>
<evidence type="ECO:0000313" key="1">
    <source>
        <dbReference type="EMBL" id="VDP94588.1"/>
    </source>
</evidence>
<sequence>MQYRESLLMDRRGGGTNRRALQASRRLELAMIAYQEFLLCLSRMVNVTEADRIPDLELEETSEIVEERLRLQATAAENIVANIFYVSEYQDVYPILLTNFNEAVQSR</sequence>